<feature type="region of interest" description="Disordered" evidence="8">
    <location>
        <begin position="268"/>
        <end position="300"/>
    </location>
</feature>
<dbReference type="NCBIfam" id="NF004785">
    <property type="entry name" value="PRK06132.1-2"/>
    <property type="match status" value="1"/>
</dbReference>
<evidence type="ECO:0000256" key="4">
    <source>
        <dbReference type="ARBA" id="ARBA00022960"/>
    </source>
</evidence>
<dbReference type="Gene3D" id="2.40.440.10">
    <property type="entry name" value="L,D-transpeptidase catalytic domain-like"/>
    <property type="match status" value="1"/>
</dbReference>
<feature type="active site" description="Proton donor/acceptor" evidence="7">
    <location>
        <position position="152"/>
    </location>
</feature>
<evidence type="ECO:0000313" key="10">
    <source>
        <dbReference type="EMBL" id="MFD2182022.1"/>
    </source>
</evidence>
<keyword evidence="5 7" id="KW-0573">Peptidoglycan synthesis</keyword>
<dbReference type="PROSITE" id="PS52029">
    <property type="entry name" value="LD_TPASE"/>
    <property type="match status" value="1"/>
</dbReference>
<comment type="pathway">
    <text evidence="1 7">Cell wall biogenesis; peptidoglycan biosynthesis.</text>
</comment>
<comment type="similarity">
    <text evidence="2">Belongs to the YkuD family.</text>
</comment>
<evidence type="ECO:0000313" key="11">
    <source>
        <dbReference type="Proteomes" id="UP001597314"/>
    </source>
</evidence>
<gene>
    <name evidence="10" type="ORF">ACFSOX_07650</name>
</gene>
<dbReference type="PANTHER" id="PTHR30582:SF2">
    <property type="entry name" value="L,D-TRANSPEPTIDASE YCIB-RELATED"/>
    <property type="match status" value="1"/>
</dbReference>
<feature type="active site" description="Nucleophile" evidence="7">
    <location>
        <position position="165"/>
    </location>
</feature>
<dbReference type="InterPro" id="IPR050979">
    <property type="entry name" value="LD-transpeptidase"/>
</dbReference>
<dbReference type="RefSeq" id="WP_378477204.1">
    <property type="nucleotide sequence ID" value="NZ_JBHUIW010000006.1"/>
</dbReference>
<evidence type="ECO:0000256" key="1">
    <source>
        <dbReference type="ARBA" id="ARBA00004752"/>
    </source>
</evidence>
<keyword evidence="6 7" id="KW-0961">Cell wall biogenesis/degradation</keyword>
<keyword evidence="3" id="KW-0808">Transferase</keyword>
<sequence>MGSSGLYGLSAIALGAALTVLSVGTADASYYYYYGQPGMRAAPGGYVVPAQPRPARKAKRTKTEEPTKDTAAVRQPRGPLVVSVSIGEQRVRVYDGVGQIAEAPISSGTKAHPTLTGVFSVIQKNRHHYSNLYAGAPMPYMQRLTWSGTAMHTGVLPGYPASHGCIRLPNSFASQLWGMTKLGTRVVVARSAVVPVEFSHAQLALLKKKPDPATPVSDLSRAAGKTASAPEATATDAPSAGAPAAAVVPAAAAVPAAVPVPTEATPAAPVTAAPANETAPVQPAPLTATPTSAPTTEAPVTAEPADGIVPAMPVAEQGPPPRPLKPGPVAIFISKKEGKLFVRKGFEPIYDTPIQIADPDKLLGTHVFTATGFAEDGRTLRWTAMTLPPELRAEATAATRKGGKVQPAAPIATGPSASAQEALDRVTLPPEAVEMLAPLMSAGASLVVSDKGLGPQTGRGTDFIVLTR</sequence>
<dbReference type="PANTHER" id="PTHR30582">
    <property type="entry name" value="L,D-TRANSPEPTIDASE"/>
    <property type="match status" value="1"/>
</dbReference>
<evidence type="ECO:0000256" key="5">
    <source>
        <dbReference type="ARBA" id="ARBA00022984"/>
    </source>
</evidence>
<feature type="region of interest" description="Disordered" evidence="8">
    <location>
        <begin position="50"/>
        <end position="74"/>
    </location>
</feature>
<comment type="caution">
    <text evidence="10">The sequence shown here is derived from an EMBL/GenBank/DDBJ whole genome shotgun (WGS) entry which is preliminary data.</text>
</comment>
<reference evidence="11" key="1">
    <citation type="journal article" date="2019" name="Int. J. Syst. Evol. Microbiol.">
        <title>The Global Catalogue of Microorganisms (GCM) 10K type strain sequencing project: providing services to taxonomists for standard genome sequencing and annotation.</title>
        <authorList>
            <consortium name="The Broad Institute Genomics Platform"/>
            <consortium name="The Broad Institute Genome Sequencing Center for Infectious Disease"/>
            <person name="Wu L."/>
            <person name="Ma J."/>
        </authorList>
    </citation>
    <scope>NUCLEOTIDE SEQUENCE [LARGE SCALE GENOMIC DNA]</scope>
    <source>
        <strain evidence="11">CGMCC 1.6774</strain>
    </source>
</reference>
<dbReference type="Pfam" id="PF03734">
    <property type="entry name" value="YkuD"/>
    <property type="match status" value="1"/>
</dbReference>
<organism evidence="10 11">
    <name type="scientific">Rhodoplanes azumiensis</name>
    <dbReference type="NCBI Taxonomy" id="1897628"/>
    <lineage>
        <taxon>Bacteria</taxon>
        <taxon>Pseudomonadati</taxon>
        <taxon>Pseudomonadota</taxon>
        <taxon>Alphaproteobacteria</taxon>
        <taxon>Hyphomicrobiales</taxon>
        <taxon>Nitrobacteraceae</taxon>
        <taxon>Rhodoplanes</taxon>
    </lineage>
</organism>
<dbReference type="CDD" id="cd16913">
    <property type="entry name" value="YkuD_like"/>
    <property type="match status" value="1"/>
</dbReference>
<dbReference type="PIRSF" id="PIRSF029342">
    <property type="entry name" value="UCP029342_ErfK/YbiS/YcfS/YnhG"/>
    <property type="match status" value="1"/>
</dbReference>
<dbReference type="InterPro" id="IPR005490">
    <property type="entry name" value="LD_TPept_cat_dom"/>
</dbReference>
<dbReference type="InterPro" id="IPR016915">
    <property type="entry name" value="UCP029342"/>
</dbReference>
<evidence type="ECO:0000256" key="3">
    <source>
        <dbReference type="ARBA" id="ARBA00022679"/>
    </source>
</evidence>
<dbReference type="InterPro" id="IPR038063">
    <property type="entry name" value="Transpep_catalytic_dom"/>
</dbReference>
<evidence type="ECO:0000256" key="7">
    <source>
        <dbReference type="PROSITE-ProRule" id="PRU01373"/>
    </source>
</evidence>
<feature type="domain" description="L,D-TPase catalytic" evidence="9">
    <location>
        <begin position="80"/>
        <end position="189"/>
    </location>
</feature>
<accession>A0ABW5AHW4</accession>
<feature type="region of interest" description="Disordered" evidence="8">
    <location>
        <begin position="210"/>
        <end position="238"/>
    </location>
</feature>
<protein>
    <submittedName>
        <fullName evidence="10">L,D-transpeptidase</fullName>
    </submittedName>
</protein>
<evidence type="ECO:0000256" key="2">
    <source>
        <dbReference type="ARBA" id="ARBA00005992"/>
    </source>
</evidence>
<keyword evidence="4 7" id="KW-0133">Cell shape</keyword>
<proteinExistence type="inferred from homology"/>
<evidence type="ECO:0000256" key="8">
    <source>
        <dbReference type="SAM" id="MobiDB-lite"/>
    </source>
</evidence>
<keyword evidence="11" id="KW-1185">Reference proteome</keyword>
<evidence type="ECO:0000256" key="6">
    <source>
        <dbReference type="ARBA" id="ARBA00023316"/>
    </source>
</evidence>
<dbReference type="Proteomes" id="UP001597314">
    <property type="component" value="Unassembled WGS sequence"/>
</dbReference>
<dbReference type="SUPFAM" id="SSF141523">
    <property type="entry name" value="L,D-transpeptidase catalytic domain-like"/>
    <property type="match status" value="1"/>
</dbReference>
<name>A0ABW5AHW4_9BRAD</name>
<dbReference type="EMBL" id="JBHUIW010000006">
    <property type="protein sequence ID" value="MFD2182022.1"/>
    <property type="molecule type" value="Genomic_DNA"/>
</dbReference>
<evidence type="ECO:0000259" key="9">
    <source>
        <dbReference type="PROSITE" id="PS52029"/>
    </source>
</evidence>